<evidence type="ECO:0000313" key="4">
    <source>
        <dbReference type="EMBL" id="CYV80906.1"/>
    </source>
</evidence>
<feature type="compositionally biased region" description="Polar residues" evidence="2">
    <location>
        <begin position="547"/>
        <end position="558"/>
    </location>
</feature>
<dbReference type="Gene3D" id="3.40.50.300">
    <property type="entry name" value="P-loop containing nucleotide triphosphate hydrolases"/>
    <property type="match status" value="2"/>
</dbReference>
<dbReference type="InterPro" id="IPR052933">
    <property type="entry name" value="DNA_Protect_Modify"/>
</dbReference>
<evidence type="ECO:0000256" key="2">
    <source>
        <dbReference type="SAM" id="MobiDB-lite"/>
    </source>
</evidence>
<evidence type="ECO:0000259" key="3">
    <source>
        <dbReference type="SMART" id="SM00487"/>
    </source>
</evidence>
<dbReference type="SMART" id="SM00487">
    <property type="entry name" value="DEXDc"/>
    <property type="match status" value="1"/>
</dbReference>
<dbReference type="GO" id="GO:0003677">
    <property type="term" value="F:DNA binding"/>
    <property type="evidence" value="ECO:0007669"/>
    <property type="project" value="InterPro"/>
</dbReference>
<dbReference type="PANTHER" id="PTHR41313:SF1">
    <property type="entry name" value="DNA METHYLASE ADENINE-SPECIFIC DOMAIN-CONTAINING PROTEIN"/>
    <property type="match status" value="1"/>
</dbReference>
<dbReference type="InterPro" id="IPR029063">
    <property type="entry name" value="SAM-dependent_MTases_sf"/>
</dbReference>
<feature type="domain" description="Helicase ATP-binding" evidence="3">
    <location>
        <begin position="1448"/>
        <end position="1712"/>
    </location>
</feature>
<dbReference type="InterPro" id="IPR027417">
    <property type="entry name" value="P-loop_NTPase"/>
</dbReference>
<dbReference type="RefSeq" id="WP_044668614.1">
    <property type="nucleotide sequence ID" value="NZ_CEJO01000006.1"/>
</dbReference>
<dbReference type="Proteomes" id="UP000072933">
    <property type="component" value="Unassembled WGS sequence"/>
</dbReference>
<keyword evidence="1" id="KW-0227">DNA damage</keyword>
<dbReference type="Pfam" id="PF02384">
    <property type="entry name" value="N6_Mtase"/>
    <property type="match status" value="1"/>
</dbReference>
<dbReference type="SUPFAM" id="SSF52540">
    <property type="entry name" value="P-loop containing nucleoside triphosphate hydrolases"/>
    <property type="match status" value="2"/>
</dbReference>
<dbReference type="GO" id="GO:0009432">
    <property type="term" value="P:SOS response"/>
    <property type="evidence" value="ECO:0007669"/>
    <property type="project" value="UniProtKB-KW"/>
</dbReference>
<dbReference type="PANTHER" id="PTHR41313">
    <property type="entry name" value="ADENINE-SPECIFIC METHYLTRANSFERASE"/>
    <property type="match status" value="1"/>
</dbReference>
<dbReference type="GO" id="GO:0005524">
    <property type="term" value="F:ATP binding"/>
    <property type="evidence" value="ECO:0007669"/>
    <property type="project" value="InterPro"/>
</dbReference>
<keyword evidence="1" id="KW-0742">SOS response</keyword>
<feature type="region of interest" description="Disordered" evidence="2">
    <location>
        <begin position="547"/>
        <end position="588"/>
    </location>
</feature>
<dbReference type="InterPro" id="IPR014001">
    <property type="entry name" value="Helicase_ATP-bd"/>
</dbReference>
<feature type="compositionally biased region" description="Acidic residues" evidence="2">
    <location>
        <begin position="568"/>
        <end position="578"/>
    </location>
</feature>
<accession>A0A0Z8KYU7</accession>
<sequence length="1982" mass="225820">MTQEQLLEMLRARLPRDQILLESFLRYQAVHFDDDWDSLIQNFTTQRGVVTSPVQVVRFVTEVSAFVEASPFDGVTDLSSYTQTFGQAGLKKLPQLNSDEKDLVIEVALFNLATRFHLLDQEGAYQSISVASLLDKSKAANLVNVYRVANNLSDRISRDIEQFLLTYEPELESTQETLEEKKEVVENIVIPESHQEITFREEGLVMIASLDEDELSQLDLRTGQTEHLSAYEHLNLSQKFEILSHFDQVRNSRPKLPNLRRGEFDHEMEMTPIYEDDSLLTYLEADGTVYDLQRPLTPQEEVILTEMGQTILAENTEKLTNLGIDLADVDEQQRGILIDAAGRFHLKNANLALLGGYPKATVTQLALATELLQMGLTHDKTEFFLTSQLDFEELRPIAYAFLHEDLTLEEARTFESDKLSQPELSFRDWREHLSQTEPEIIVTQEKLPNPIVEEALKRYPIASIVTYKGQEFQVMAIEDSGVNNLIRIELQNDFTDVIEQNPVLFLRTLEDITQALHVPSVEEKEEVEETQQELDLFSFMDMEEQNEPVSQVTASVSSNKREAKQEEALSEDELEPEVTETPPTTDFHFPEDLTDFYPKTTRDKVEMNVAAIRLVKRLEAEHRQATPSEQELLAKYVGWGGLANEVFDEYNPKFSKEREALKTLVTDKEYSDMKQSSLTAYYTDPTLIRQMWEKLERDGFTGGKILDPSMGTGNFFAAMPKHLRENSELYGVELDTITGAIAKHLHPNSHIEVKGFETVAFNDNSFDLVLSNVPFANIRIADSRYDKPYMIHDYFVKKSLDLVHDGGQVAIISSTGTMDKRTENILQDIRETTDFLGGVRLPDSAFKAIAGTNVTTDMLFFQKHMDKGYVADDLAFSGSIRYDKDDRIWLNPYFDGDYNSQVLGTYEVRNFNGGTLSVKGTSDNLLADVQTALKQVKAPRVVDNSDIFITPDVMKKQVVDTSIPSDIRESLDQYSFGYKDSTVYYRDHKGIRVGTKTEEISYYVDEEGTFKAWDTKHSQKQIDRFNELEVTDSTALDVHVTEEATKRGQFKGYFKKTVFYEAPLSEKEEARIKGMVDIRNAYQEVIAIQRYYDYDKDEFNHLLGHLNRTYDSFVKRFGYVNSAVNRNLFDSDDKYSLVASLEDESLDPSGKTVIYTKSLAFEKALVRPEKEVTAVSSALDALNSSLADGRGVDLDYMMSIYQTDSKATLIEELGDAIIPDPERYLNDREVVYKSRQDFLSGDVMTKLEVVDLLIKEDNSDFPWVYYQGLLEDVKPPRVTLADIDYRIGSRWIPLAVYGKFAQETFMGQTFDLTDQEVSTVLEVSPIDGTMSYQSKFAFRYSTATDRSLGVPGSRYDSGRKIFENLLNSNQPTITKQVEDGDKKKHVTDVEKTTVLRAKETQLQELFQDFVASYPVVQQMIEETYNSLYNRTVSKVYDGSHLTIDGLAQNISLRPHQKNAIQRIVEEKRALLAHEVGSGKTLTMLGAGFKLKELGMVHKPLYVVPSSLTAQFGQEIMKFFPTKNVYVTTKKDFAKAKRKQFVSRIITGDYDAIVIGDSQFEKIPMSQEKQVTYIQDKLQQLRDIKQGSDSDYTVKEAERSIKGLEHQLEELQKLERDTFIEFENLGIDFLFVDEAHHFKNIRPITGLGNVAGITNTTSKKNVDMEMKVRQVQGEHDYRNVVFATGTPVSNSISELYTMMSYIQPDVLERYQVSNFDSWVGAFGNIENSMELAPTGDKYQPKKRFKKFVNLPELMRIYKETADIQTSDMLDLPVPEAKVIAVESELTEAQKYYLEELVDRSDAIKSGSVDPSDDNMLKITGEARKLAIDMRLIDSAYTLSDNQKIMQVVDNVERIYREGENLKATQMIFSDIGTPKSKEVGFDVYNELKDLLVDRGIPKEEIAFVHDANTDEKKNSLSRKVNSGEVRILMASTEKGGTGLNVQSRMKAVHHLDVPWRPSDVGRILRTFKIKKNVEVTDNGKDNF</sequence>
<protein>
    <submittedName>
        <fullName evidence="4">SNF2 family protein</fullName>
    </submittedName>
</protein>
<proteinExistence type="predicted"/>
<dbReference type="InterPro" id="IPR003356">
    <property type="entry name" value="DNA_methylase_A-5"/>
</dbReference>
<dbReference type="Pfam" id="PF04851">
    <property type="entry name" value="ResIII"/>
    <property type="match status" value="1"/>
</dbReference>
<evidence type="ECO:0000313" key="5">
    <source>
        <dbReference type="Proteomes" id="UP000072933"/>
    </source>
</evidence>
<reference evidence="4 5" key="1">
    <citation type="submission" date="2016-02" db="EMBL/GenBank/DDBJ databases">
        <authorList>
            <consortium name="Pathogen Informatics"/>
        </authorList>
    </citation>
    <scope>NUCLEOTIDE SEQUENCE [LARGE SCALE GENOMIC DNA]</scope>
    <source>
        <strain evidence="4 5">LSS8</strain>
    </source>
</reference>
<name>A0A0Z8KYU7_STRSU</name>
<organism evidence="4 5">
    <name type="scientific">Streptococcus suis</name>
    <dbReference type="NCBI Taxonomy" id="1307"/>
    <lineage>
        <taxon>Bacteria</taxon>
        <taxon>Bacillati</taxon>
        <taxon>Bacillota</taxon>
        <taxon>Bacilli</taxon>
        <taxon>Lactobacillales</taxon>
        <taxon>Streptococcaceae</taxon>
        <taxon>Streptococcus</taxon>
    </lineage>
</organism>
<dbReference type="SUPFAM" id="SSF53335">
    <property type="entry name" value="S-adenosyl-L-methionine-dependent methyltransferases"/>
    <property type="match status" value="1"/>
</dbReference>
<gene>
    <name evidence="4" type="ORF">ERS132370_01093</name>
</gene>
<dbReference type="Gene3D" id="3.40.50.150">
    <property type="entry name" value="Vaccinia Virus protein VP39"/>
    <property type="match status" value="1"/>
</dbReference>
<dbReference type="GO" id="GO:0016787">
    <property type="term" value="F:hydrolase activity"/>
    <property type="evidence" value="ECO:0007669"/>
    <property type="project" value="InterPro"/>
</dbReference>
<dbReference type="EMBL" id="FIID01000010">
    <property type="protein sequence ID" value="CYV80906.1"/>
    <property type="molecule type" value="Genomic_DNA"/>
</dbReference>
<dbReference type="InterPro" id="IPR006935">
    <property type="entry name" value="Helicase/UvrB_N"/>
</dbReference>
<dbReference type="GO" id="GO:0008170">
    <property type="term" value="F:N-methyltransferase activity"/>
    <property type="evidence" value="ECO:0007669"/>
    <property type="project" value="InterPro"/>
</dbReference>
<evidence type="ECO:0000256" key="1">
    <source>
        <dbReference type="ARBA" id="ARBA00023236"/>
    </source>
</evidence>